<evidence type="ECO:0000313" key="3">
    <source>
        <dbReference type="Proteomes" id="UP000002051"/>
    </source>
</evidence>
<protein>
    <submittedName>
        <fullName evidence="1 2">Uncharacterized protein</fullName>
    </submittedName>
</protein>
<evidence type="ECO:0000313" key="2">
    <source>
        <dbReference type="EnsemblPlants" id="AES81081"/>
    </source>
</evidence>
<sequence>MTSSRNDFIHYPASYKKCNSLLIARDLEGYISGNKPCTPPTVPDGDSSFTISSYYIWILHSLYFAHLGSCDAEASVFMEATSTSCDFGDENIKKIKVPGPEQSCHDFVTLSKFYQVFACYSTKEIMAQLKHIVSLNFWEVAVPGEDNRVCSRYEVFGLSVYGIILCELNMSRTFNDIEDVVLNHLNVSSLQLYPPGWAFVKQGKPIISLFFHLFRVRRTIIGLNRVIGQFP</sequence>
<dbReference type="AlphaFoldDB" id="G7L4R7"/>
<organism evidence="1 3">
    <name type="scientific">Medicago truncatula</name>
    <name type="common">Barrel medic</name>
    <name type="synonym">Medicago tribuloides</name>
    <dbReference type="NCBI Taxonomy" id="3880"/>
    <lineage>
        <taxon>Eukaryota</taxon>
        <taxon>Viridiplantae</taxon>
        <taxon>Streptophyta</taxon>
        <taxon>Embryophyta</taxon>
        <taxon>Tracheophyta</taxon>
        <taxon>Spermatophyta</taxon>
        <taxon>Magnoliopsida</taxon>
        <taxon>eudicotyledons</taxon>
        <taxon>Gunneridae</taxon>
        <taxon>Pentapetalae</taxon>
        <taxon>rosids</taxon>
        <taxon>fabids</taxon>
        <taxon>Fabales</taxon>
        <taxon>Fabaceae</taxon>
        <taxon>Papilionoideae</taxon>
        <taxon>50 kb inversion clade</taxon>
        <taxon>NPAAA clade</taxon>
        <taxon>Hologalegina</taxon>
        <taxon>IRL clade</taxon>
        <taxon>Trifolieae</taxon>
        <taxon>Medicago</taxon>
    </lineage>
</organism>
<evidence type="ECO:0000313" key="1">
    <source>
        <dbReference type="EMBL" id="AES81081.1"/>
    </source>
</evidence>
<reference evidence="1 3" key="1">
    <citation type="journal article" date="2011" name="Nature">
        <title>The Medicago genome provides insight into the evolution of rhizobial symbioses.</title>
        <authorList>
            <person name="Young N.D."/>
            <person name="Debelle F."/>
            <person name="Oldroyd G.E."/>
            <person name="Geurts R."/>
            <person name="Cannon S.B."/>
            <person name="Udvardi M.K."/>
            <person name="Benedito V.A."/>
            <person name="Mayer K.F."/>
            <person name="Gouzy J."/>
            <person name="Schoof H."/>
            <person name="Van de Peer Y."/>
            <person name="Proost S."/>
            <person name="Cook D.R."/>
            <person name="Meyers B.C."/>
            <person name="Spannagl M."/>
            <person name="Cheung F."/>
            <person name="De Mita S."/>
            <person name="Krishnakumar V."/>
            <person name="Gundlach H."/>
            <person name="Zhou S."/>
            <person name="Mudge J."/>
            <person name="Bharti A.K."/>
            <person name="Murray J.D."/>
            <person name="Naoumkina M.A."/>
            <person name="Rosen B."/>
            <person name="Silverstein K.A."/>
            <person name="Tang H."/>
            <person name="Rombauts S."/>
            <person name="Zhao P.X."/>
            <person name="Zhou P."/>
            <person name="Barbe V."/>
            <person name="Bardou P."/>
            <person name="Bechner M."/>
            <person name="Bellec A."/>
            <person name="Berger A."/>
            <person name="Berges H."/>
            <person name="Bidwell S."/>
            <person name="Bisseling T."/>
            <person name="Choisne N."/>
            <person name="Couloux A."/>
            <person name="Denny R."/>
            <person name="Deshpande S."/>
            <person name="Dai X."/>
            <person name="Doyle J.J."/>
            <person name="Dudez A.M."/>
            <person name="Farmer A.D."/>
            <person name="Fouteau S."/>
            <person name="Franken C."/>
            <person name="Gibelin C."/>
            <person name="Gish J."/>
            <person name="Goldstein S."/>
            <person name="Gonzalez A.J."/>
            <person name="Green P.J."/>
            <person name="Hallab A."/>
            <person name="Hartog M."/>
            <person name="Hua A."/>
            <person name="Humphray S.J."/>
            <person name="Jeong D.H."/>
            <person name="Jing Y."/>
            <person name="Jocker A."/>
            <person name="Kenton S.M."/>
            <person name="Kim D.J."/>
            <person name="Klee K."/>
            <person name="Lai H."/>
            <person name="Lang C."/>
            <person name="Lin S."/>
            <person name="Macmil S.L."/>
            <person name="Magdelenat G."/>
            <person name="Matthews L."/>
            <person name="McCorrison J."/>
            <person name="Monaghan E.L."/>
            <person name="Mun J.H."/>
            <person name="Najar F.Z."/>
            <person name="Nicholson C."/>
            <person name="Noirot C."/>
            <person name="O'Bleness M."/>
            <person name="Paule C.R."/>
            <person name="Poulain J."/>
            <person name="Prion F."/>
            <person name="Qin B."/>
            <person name="Qu C."/>
            <person name="Retzel E.F."/>
            <person name="Riddle C."/>
            <person name="Sallet E."/>
            <person name="Samain S."/>
            <person name="Samson N."/>
            <person name="Sanders I."/>
            <person name="Saurat O."/>
            <person name="Scarpelli C."/>
            <person name="Schiex T."/>
            <person name="Segurens B."/>
            <person name="Severin A.J."/>
            <person name="Sherrier D.J."/>
            <person name="Shi R."/>
            <person name="Sims S."/>
            <person name="Singer S.R."/>
            <person name="Sinharoy S."/>
            <person name="Sterck L."/>
            <person name="Viollet A."/>
            <person name="Wang B.B."/>
            <person name="Wang K."/>
            <person name="Wang M."/>
            <person name="Wang X."/>
            <person name="Warfsmann J."/>
            <person name="Weissenbach J."/>
            <person name="White D.D."/>
            <person name="White J.D."/>
            <person name="Wiley G.B."/>
            <person name="Wincker P."/>
            <person name="Xing Y."/>
            <person name="Yang L."/>
            <person name="Yao Z."/>
            <person name="Ying F."/>
            <person name="Zhai J."/>
            <person name="Zhou L."/>
            <person name="Zuber A."/>
            <person name="Denarie J."/>
            <person name="Dixon R.A."/>
            <person name="May G.D."/>
            <person name="Schwartz D.C."/>
            <person name="Rogers J."/>
            <person name="Quetier F."/>
            <person name="Town C.D."/>
            <person name="Roe B.A."/>
        </authorList>
    </citation>
    <scope>NUCLEOTIDE SEQUENCE [LARGE SCALE GENOMIC DNA]</scope>
    <source>
        <strain evidence="1">A17</strain>
        <strain evidence="2 3">cv. Jemalong A17</strain>
    </source>
</reference>
<dbReference type="Proteomes" id="UP000002051">
    <property type="component" value="Unassembled WGS sequence"/>
</dbReference>
<reference evidence="1 3" key="2">
    <citation type="journal article" date="2014" name="BMC Genomics">
        <title>An improved genome release (version Mt4.0) for the model legume Medicago truncatula.</title>
        <authorList>
            <person name="Tang H."/>
            <person name="Krishnakumar V."/>
            <person name="Bidwell S."/>
            <person name="Rosen B."/>
            <person name="Chan A."/>
            <person name="Zhou S."/>
            <person name="Gentzbittel L."/>
            <person name="Childs K.L."/>
            <person name="Yandell M."/>
            <person name="Gundlach H."/>
            <person name="Mayer K.F."/>
            <person name="Schwartz D.C."/>
            <person name="Town C.D."/>
        </authorList>
    </citation>
    <scope>GENOME REANNOTATION</scope>
    <source>
        <strain evidence="2 3">cv. Jemalong A17</strain>
    </source>
</reference>
<reference evidence="2" key="3">
    <citation type="submission" date="2015-04" db="UniProtKB">
        <authorList>
            <consortium name="EnsemblPlants"/>
        </authorList>
    </citation>
    <scope>IDENTIFICATION</scope>
    <source>
        <strain evidence="2">cv. Jemalong A17</strain>
    </source>
</reference>
<name>G7L4R7_MEDTR</name>
<keyword evidence="3" id="KW-1185">Reference proteome</keyword>
<proteinExistence type="predicted"/>
<dbReference type="EnsemblPlants" id="AES81081">
    <property type="protein sequence ID" value="AES81081"/>
    <property type="gene ID" value="MTR_7g088430"/>
</dbReference>
<dbReference type="HOGENOM" id="CLU_1201398_0_0_1"/>
<accession>G7L4R7</accession>
<dbReference type="PaxDb" id="3880-AES81081"/>
<gene>
    <name evidence="1" type="ordered locus">MTR_7g088430</name>
</gene>
<dbReference type="EMBL" id="CM001223">
    <property type="protein sequence ID" value="AES81081.1"/>
    <property type="molecule type" value="Genomic_DNA"/>
</dbReference>